<gene>
    <name evidence="1" type="ORF">HYC85_019275</name>
</gene>
<keyword evidence="2" id="KW-1185">Reference proteome</keyword>
<proteinExistence type="predicted"/>
<dbReference type="EMBL" id="JACBKZ010000009">
    <property type="protein sequence ID" value="KAF5941633.1"/>
    <property type="molecule type" value="Genomic_DNA"/>
</dbReference>
<comment type="caution">
    <text evidence="1">The sequence shown here is derived from an EMBL/GenBank/DDBJ whole genome shotgun (WGS) entry which is preliminary data.</text>
</comment>
<evidence type="ECO:0000313" key="1">
    <source>
        <dbReference type="EMBL" id="KAF5941633.1"/>
    </source>
</evidence>
<accession>A0A7J7GLD1</accession>
<name>A0A7J7GLD1_CAMSI</name>
<sequence>MGWWSEVEGDSPVVVIGGNRRSKIGVCYGTDAIRSARTRSFYLLIIVAHPISQGNSLTCDNTNHYMRKNGLDCSEDRRNSCSLLTLNPLGCIDYCTSDVDKVGR</sequence>
<dbReference type="AlphaFoldDB" id="A0A7J7GLD1"/>
<reference evidence="2" key="1">
    <citation type="journal article" date="2020" name="Nat. Commun.">
        <title>Genome assembly of wild tea tree DASZ reveals pedigree and selection history of tea varieties.</title>
        <authorList>
            <person name="Zhang W."/>
            <person name="Zhang Y."/>
            <person name="Qiu H."/>
            <person name="Guo Y."/>
            <person name="Wan H."/>
            <person name="Zhang X."/>
            <person name="Scossa F."/>
            <person name="Alseekh S."/>
            <person name="Zhang Q."/>
            <person name="Wang P."/>
            <person name="Xu L."/>
            <person name="Schmidt M.H."/>
            <person name="Jia X."/>
            <person name="Li D."/>
            <person name="Zhu A."/>
            <person name="Guo F."/>
            <person name="Chen W."/>
            <person name="Ni D."/>
            <person name="Usadel B."/>
            <person name="Fernie A.R."/>
            <person name="Wen W."/>
        </authorList>
    </citation>
    <scope>NUCLEOTIDE SEQUENCE [LARGE SCALE GENOMIC DNA]</scope>
    <source>
        <strain evidence="2">cv. G240</strain>
    </source>
</reference>
<protein>
    <submittedName>
        <fullName evidence="1">Uncharacterized protein</fullName>
    </submittedName>
</protein>
<dbReference type="Proteomes" id="UP000593564">
    <property type="component" value="Unassembled WGS sequence"/>
</dbReference>
<evidence type="ECO:0000313" key="2">
    <source>
        <dbReference type="Proteomes" id="UP000593564"/>
    </source>
</evidence>
<organism evidence="1 2">
    <name type="scientific">Camellia sinensis</name>
    <name type="common">Tea plant</name>
    <name type="synonym">Thea sinensis</name>
    <dbReference type="NCBI Taxonomy" id="4442"/>
    <lineage>
        <taxon>Eukaryota</taxon>
        <taxon>Viridiplantae</taxon>
        <taxon>Streptophyta</taxon>
        <taxon>Embryophyta</taxon>
        <taxon>Tracheophyta</taxon>
        <taxon>Spermatophyta</taxon>
        <taxon>Magnoliopsida</taxon>
        <taxon>eudicotyledons</taxon>
        <taxon>Gunneridae</taxon>
        <taxon>Pentapetalae</taxon>
        <taxon>asterids</taxon>
        <taxon>Ericales</taxon>
        <taxon>Theaceae</taxon>
        <taxon>Camellia</taxon>
    </lineage>
</organism>
<reference evidence="1 2" key="2">
    <citation type="submission" date="2020-07" db="EMBL/GenBank/DDBJ databases">
        <title>Genome assembly of wild tea tree DASZ reveals pedigree and selection history of tea varieties.</title>
        <authorList>
            <person name="Zhang W."/>
        </authorList>
    </citation>
    <scope>NUCLEOTIDE SEQUENCE [LARGE SCALE GENOMIC DNA]</scope>
    <source>
        <strain evidence="2">cv. G240</strain>
        <tissue evidence="1">Leaf</tissue>
    </source>
</reference>